<protein>
    <submittedName>
        <fullName evidence="2">Uncharacterized protein</fullName>
    </submittedName>
</protein>
<feature type="non-terminal residue" evidence="2">
    <location>
        <position position="104"/>
    </location>
</feature>
<reference evidence="2" key="1">
    <citation type="submission" date="2020-02" db="EMBL/GenBank/DDBJ databases">
        <authorList>
            <person name="Meier V. D."/>
        </authorList>
    </citation>
    <scope>NUCLEOTIDE SEQUENCE</scope>
    <source>
        <strain evidence="2">AVDCRST_MAG03</strain>
    </source>
</reference>
<name>A0A6J4QDL1_9ACTN</name>
<gene>
    <name evidence="2" type="ORF">AVDCRST_MAG03-3817</name>
</gene>
<dbReference type="AlphaFoldDB" id="A0A6J4QDL1"/>
<feature type="region of interest" description="Disordered" evidence="1">
    <location>
        <begin position="1"/>
        <end position="104"/>
    </location>
</feature>
<sequence>ERIACTGTLPGAKQDGEPLPPPGGRGDPGRGLLRAVRPRAGGVLRHRRDRRAGGGAGPPRRGAGRGAREVEAGERGRQGGRRREYASRALGRLRERVSRAQGRL</sequence>
<organism evidence="2">
    <name type="scientific">uncultured Rubrobacteraceae bacterium</name>
    <dbReference type="NCBI Taxonomy" id="349277"/>
    <lineage>
        <taxon>Bacteria</taxon>
        <taxon>Bacillati</taxon>
        <taxon>Actinomycetota</taxon>
        <taxon>Rubrobacteria</taxon>
        <taxon>Rubrobacterales</taxon>
        <taxon>Rubrobacteraceae</taxon>
        <taxon>environmental samples</taxon>
    </lineage>
</organism>
<feature type="compositionally biased region" description="Low complexity" evidence="1">
    <location>
        <begin position="30"/>
        <end position="43"/>
    </location>
</feature>
<accession>A0A6J4QDL1</accession>
<evidence type="ECO:0000256" key="1">
    <source>
        <dbReference type="SAM" id="MobiDB-lite"/>
    </source>
</evidence>
<evidence type="ECO:0000313" key="2">
    <source>
        <dbReference type="EMBL" id="CAA9438775.1"/>
    </source>
</evidence>
<feature type="compositionally biased region" description="Basic and acidic residues" evidence="1">
    <location>
        <begin position="66"/>
        <end position="98"/>
    </location>
</feature>
<proteinExistence type="predicted"/>
<dbReference type="EMBL" id="CADCUT010000221">
    <property type="protein sequence ID" value="CAA9438775.1"/>
    <property type="molecule type" value="Genomic_DNA"/>
</dbReference>
<feature type="non-terminal residue" evidence="2">
    <location>
        <position position="1"/>
    </location>
</feature>